<accession>A0AAW6A3B4</accession>
<comment type="caution">
    <text evidence="2">The sequence shown here is derived from an EMBL/GenBank/DDBJ whole genome shotgun (WGS) entry which is preliminary data.</text>
</comment>
<keyword evidence="1" id="KW-1133">Transmembrane helix</keyword>
<keyword evidence="1" id="KW-0812">Transmembrane</keyword>
<evidence type="ECO:0008006" key="4">
    <source>
        <dbReference type="Google" id="ProtNLM"/>
    </source>
</evidence>
<sequence>MKTKFLKLPVYQQGLFLTLIWLMVGIGVMLYRWPTSDQDFQTTAYWLAPNLIHMQGEVTAQWFPFACAVTAGVSLYVVKHIKSRNCDTREGLYVLQNLWPIWLVTIVVFFLLNLWLPQTGMTRFSSFDRQVLTIAILFLDITLFSSYMLWLNFWVPVGRVHNVIKVLFWAVLFLGAGFIMSHIQFTFASSSFSLDDLGRRTWLTLPFWPSWFLGLLLTAVIWWHTFRRLRMTDDSHKNKETSRAHTTRQKD</sequence>
<feature type="transmembrane region" description="Helical" evidence="1">
    <location>
        <begin position="60"/>
        <end position="78"/>
    </location>
</feature>
<protein>
    <recommendedName>
        <fullName evidence="4">DUF998 domain-containing protein</fullName>
    </recommendedName>
</protein>
<keyword evidence="1" id="KW-0472">Membrane</keyword>
<evidence type="ECO:0000313" key="3">
    <source>
        <dbReference type="Proteomes" id="UP001212327"/>
    </source>
</evidence>
<feature type="transmembrane region" description="Helical" evidence="1">
    <location>
        <begin position="98"/>
        <end position="116"/>
    </location>
</feature>
<reference evidence="2 3" key="1">
    <citation type="submission" date="2023-01" db="EMBL/GenBank/DDBJ databases">
        <title>Complete genome sequence of Lacticaseibacillus paracasei SRCM217440 isolated from Makgeolli.</title>
        <authorList>
            <person name="Yang H.-G."/>
            <person name="Jeong S.-J."/>
            <person name="Ha G.-S."/>
            <person name="Yang H.-J."/>
            <person name="Jeong D.-Y."/>
        </authorList>
    </citation>
    <scope>NUCLEOTIDE SEQUENCE [LARGE SCALE GENOMIC DNA]</scope>
    <source>
        <strain evidence="2 3">SRCM217440</strain>
    </source>
</reference>
<feature type="transmembrane region" description="Helical" evidence="1">
    <location>
        <begin position="14"/>
        <end position="33"/>
    </location>
</feature>
<organism evidence="2 3">
    <name type="scientific">Lacticaseibacillus paracasei</name>
    <name type="common">Lactobacillus paracasei</name>
    <dbReference type="NCBI Taxonomy" id="1597"/>
    <lineage>
        <taxon>Bacteria</taxon>
        <taxon>Bacillati</taxon>
        <taxon>Bacillota</taxon>
        <taxon>Bacilli</taxon>
        <taxon>Lactobacillales</taxon>
        <taxon>Lactobacillaceae</taxon>
        <taxon>Lacticaseibacillus</taxon>
    </lineage>
</organism>
<dbReference type="RefSeq" id="WP_271031148.1">
    <property type="nucleotide sequence ID" value="NZ_CP115444.1"/>
</dbReference>
<name>A0AAW6A3B4_LACPA</name>
<feature type="transmembrane region" description="Helical" evidence="1">
    <location>
        <begin position="131"/>
        <end position="154"/>
    </location>
</feature>
<proteinExistence type="predicted"/>
<dbReference type="EMBL" id="JAQLSF010000001">
    <property type="protein sequence ID" value="MDB1564321.1"/>
    <property type="molecule type" value="Genomic_DNA"/>
</dbReference>
<gene>
    <name evidence="2" type="ORF">PGA78_05990</name>
</gene>
<feature type="transmembrane region" description="Helical" evidence="1">
    <location>
        <begin position="207"/>
        <end position="226"/>
    </location>
</feature>
<dbReference type="Proteomes" id="UP001212327">
    <property type="component" value="Unassembled WGS sequence"/>
</dbReference>
<evidence type="ECO:0000313" key="2">
    <source>
        <dbReference type="EMBL" id="MDB1564321.1"/>
    </source>
</evidence>
<evidence type="ECO:0000256" key="1">
    <source>
        <dbReference type="SAM" id="Phobius"/>
    </source>
</evidence>
<dbReference type="AlphaFoldDB" id="A0AAW6A3B4"/>
<feature type="transmembrane region" description="Helical" evidence="1">
    <location>
        <begin position="166"/>
        <end position="187"/>
    </location>
</feature>